<accession>A0A4Y5FEY1</accession>
<reference evidence="1 2" key="1">
    <citation type="submission" date="2019-02" db="EMBL/GenBank/DDBJ databases">
        <title>Isolation of virulent Lactobacillus brevis phages.</title>
        <authorList>
            <person name="Feyereisen M."/>
            <person name="Mahony J."/>
            <person name="O'Sullivan T."/>
            <person name="van Sinderen D."/>
        </authorList>
    </citation>
    <scope>NUCLEOTIDE SEQUENCE [LARGE SCALE GENOMIC DNA]</scope>
</reference>
<keyword evidence="2" id="KW-1185">Reference proteome</keyword>
<sequence length="137" mass="15789">MNNIEYLLKVSIYLDESTMYAHVRKDALYPVIARVTHKMFGTPWCITFPKRIRKQVPTDELSYSEGLTSLITPSGPFYFTADAEAPIIYVLFKVSSKTYRDTKYRLEGTYKETSVSNMFSTVKTIEVNYSPLLNCTK</sequence>
<evidence type="ECO:0000313" key="2">
    <source>
        <dbReference type="Proteomes" id="UP000309991"/>
    </source>
</evidence>
<organism evidence="1 2">
    <name type="scientific">Lactobacillus phage 3-521</name>
    <dbReference type="NCBI Taxonomy" id="2510943"/>
    <lineage>
        <taxon>Viruses</taxon>
        <taxon>Duplodnaviria</taxon>
        <taxon>Heunggongvirae</taxon>
        <taxon>Uroviricota</taxon>
        <taxon>Caudoviricetes</taxon>
        <taxon>Herelleviridae</taxon>
        <taxon>Watanabevirus</taxon>
        <taxon>Watanabevirus wv3521</taxon>
    </lineage>
</organism>
<protein>
    <submittedName>
        <fullName evidence="1">Uncharacterized protein</fullName>
    </submittedName>
</protein>
<name>A0A4Y5FEY1_9CAUD</name>
<dbReference type="Proteomes" id="UP000309991">
    <property type="component" value="Segment"/>
</dbReference>
<evidence type="ECO:0000313" key="1">
    <source>
        <dbReference type="EMBL" id="QBJ03661.1"/>
    </source>
</evidence>
<dbReference type="EMBL" id="MK504444">
    <property type="protein sequence ID" value="QBJ03661.1"/>
    <property type="molecule type" value="Genomic_DNA"/>
</dbReference>
<proteinExistence type="predicted"/>
<gene>
    <name evidence="1" type="ORF">UCC3521_0123</name>
</gene>